<accession>A0A9Q3M568</accession>
<protein>
    <submittedName>
        <fullName evidence="2">Uncharacterized protein</fullName>
    </submittedName>
</protein>
<keyword evidence="1" id="KW-0472">Membrane</keyword>
<evidence type="ECO:0000256" key="1">
    <source>
        <dbReference type="SAM" id="Phobius"/>
    </source>
</evidence>
<dbReference type="Proteomes" id="UP000770629">
    <property type="component" value="Unassembled WGS sequence"/>
</dbReference>
<sequence length="56" mass="5893">MKAYLPYLAGTLAGLLVALAISGLLTIQGIPQLMLFALLPAIGGAVVERVFQHRSD</sequence>
<keyword evidence="5" id="KW-1185">Reference proteome</keyword>
<keyword evidence="1" id="KW-0812">Transmembrane</keyword>
<evidence type="ECO:0000313" key="3">
    <source>
        <dbReference type="EMBL" id="MBX5092712.1"/>
    </source>
</evidence>
<feature type="transmembrane region" description="Helical" evidence="1">
    <location>
        <begin position="7"/>
        <end position="27"/>
    </location>
</feature>
<gene>
    <name evidence="3" type="ORF">HJB60_26600</name>
    <name evidence="2" type="ORF">HJB63_00725</name>
</gene>
<dbReference type="Proteomes" id="UP000749740">
    <property type="component" value="Unassembled WGS sequence"/>
</dbReference>
<dbReference type="EMBL" id="JABDYF010000013">
    <property type="protein sequence ID" value="MBX5092712.1"/>
    <property type="molecule type" value="Genomic_DNA"/>
</dbReference>
<dbReference type="AlphaFoldDB" id="A0A9Q3M568"/>
<evidence type="ECO:0000313" key="4">
    <source>
        <dbReference type="Proteomes" id="UP000749740"/>
    </source>
</evidence>
<evidence type="ECO:0000313" key="5">
    <source>
        <dbReference type="Proteomes" id="UP000770629"/>
    </source>
</evidence>
<evidence type="ECO:0000313" key="2">
    <source>
        <dbReference type="EMBL" id="MBX5021121.1"/>
    </source>
</evidence>
<feature type="transmembrane region" description="Helical" evidence="1">
    <location>
        <begin position="33"/>
        <end position="51"/>
    </location>
</feature>
<keyword evidence="1" id="KW-1133">Transmembrane helix</keyword>
<name>A0A9Q3M568_9HYPH</name>
<proteinExistence type="predicted"/>
<reference evidence="2 5" key="1">
    <citation type="submission" date="2020-04" db="EMBL/GenBank/DDBJ databases">
        <title>Global-level population genomics: horizontal gene transfer, symbiosis and evolution in Rhizobia.</title>
        <authorList>
            <person name="Gai Y."/>
        </authorList>
    </citation>
    <scope>NUCLEOTIDE SEQUENCE</scope>
    <source>
        <strain evidence="3 5">BLR33</strain>
        <strain evidence="2">BLR57</strain>
    </source>
</reference>
<dbReference type="EMBL" id="JABDYC010000001">
    <property type="protein sequence ID" value="MBX5021121.1"/>
    <property type="molecule type" value="Genomic_DNA"/>
</dbReference>
<dbReference type="RefSeq" id="WP_221121351.1">
    <property type="nucleotide sequence ID" value="NZ_JABDXZ010000003.1"/>
</dbReference>
<comment type="caution">
    <text evidence="2">The sequence shown here is derived from an EMBL/GenBank/DDBJ whole genome shotgun (WGS) entry which is preliminary data.</text>
</comment>
<organism evidence="2 4">
    <name type="scientific">Rhizobium lentis</name>
    <dbReference type="NCBI Taxonomy" id="1138194"/>
    <lineage>
        <taxon>Bacteria</taxon>
        <taxon>Pseudomonadati</taxon>
        <taxon>Pseudomonadota</taxon>
        <taxon>Alphaproteobacteria</taxon>
        <taxon>Hyphomicrobiales</taxon>
        <taxon>Rhizobiaceae</taxon>
        <taxon>Rhizobium/Agrobacterium group</taxon>
        <taxon>Rhizobium</taxon>
    </lineage>
</organism>